<dbReference type="AlphaFoldDB" id="K0THV5"/>
<keyword evidence="2" id="KW-1185">Reference proteome</keyword>
<organism evidence="1 2">
    <name type="scientific">Thalassiosira oceanica</name>
    <name type="common">Marine diatom</name>
    <dbReference type="NCBI Taxonomy" id="159749"/>
    <lineage>
        <taxon>Eukaryota</taxon>
        <taxon>Sar</taxon>
        <taxon>Stramenopiles</taxon>
        <taxon>Ochrophyta</taxon>
        <taxon>Bacillariophyta</taxon>
        <taxon>Coscinodiscophyceae</taxon>
        <taxon>Thalassiosirophycidae</taxon>
        <taxon>Thalassiosirales</taxon>
        <taxon>Thalassiosiraceae</taxon>
        <taxon>Thalassiosira</taxon>
    </lineage>
</organism>
<accession>K0THV5</accession>
<gene>
    <name evidence="1" type="ORF">THAOC_01105</name>
</gene>
<sequence>MDTSESISSSYIGWQLGVLERTLTISKIKTPFSIRQANLDSAWDRITLSLQFLFQFIDALFECNEGRLEFSGSLFQVDYDPNSLSEYSEYTFY</sequence>
<evidence type="ECO:0000313" key="2">
    <source>
        <dbReference type="Proteomes" id="UP000266841"/>
    </source>
</evidence>
<comment type="caution">
    <text evidence="1">The sequence shown here is derived from an EMBL/GenBank/DDBJ whole genome shotgun (WGS) entry which is preliminary data.</text>
</comment>
<name>K0THV5_THAOC</name>
<protein>
    <submittedName>
        <fullName evidence="1">Uncharacterized protein</fullName>
    </submittedName>
</protein>
<proteinExistence type="predicted"/>
<reference evidence="1 2" key="1">
    <citation type="journal article" date="2012" name="Genome Biol.">
        <title>Genome and low-iron response of an oceanic diatom adapted to chronic iron limitation.</title>
        <authorList>
            <person name="Lommer M."/>
            <person name="Specht M."/>
            <person name="Roy A.S."/>
            <person name="Kraemer L."/>
            <person name="Andreson R."/>
            <person name="Gutowska M.A."/>
            <person name="Wolf J."/>
            <person name="Bergner S.V."/>
            <person name="Schilhabel M.B."/>
            <person name="Klostermeier U.C."/>
            <person name="Beiko R.G."/>
            <person name="Rosenstiel P."/>
            <person name="Hippler M."/>
            <person name="Laroche J."/>
        </authorList>
    </citation>
    <scope>NUCLEOTIDE SEQUENCE [LARGE SCALE GENOMIC DNA]</scope>
    <source>
        <strain evidence="1 2">CCMP1005</strain>
    </source>
</reference>
<dbReference type="Proteomes" id="UP000266841">
    <property type="component" value="Unassembled WGS sequence"/>
</dbReference>
<dbReference type="EMBL" id="AGNL01001339">
    <property type="protein sequence ID" value="EJK77085.1"/>
    <property type="molecule type" value="Genomic_DNA"/>
</dbReference>
<evidence type="ECO:0000313" key="1">
    <source>
        <dbReference type="EMBL" id="EJK77085.1"/>
    </source>
</evidence>